<dbReference type="AlphaFoldDB" id="A0A0V0UB39"/>
<accession>A0A0V0UB39</accession>
<comment type="caution">
    <text evidence="1">The sequence shown here is derived from an EMBL/GenBank/DDBJ whole genome shotgun (WGS) entry which is preliminary data.</text>
</comment>
<dbReference type="OrthoDB" id="10461579at2759"/>
<dbReference type="EMBL" id="JYDJ01000029">
    <property type="protein sequence ID" value="KRX48442.1"/>
    <property type="molecule type" value="Genomic_DNA"/>
</dbReference>
<dbReference type="Proteomes" id="UP000055048">
    <property type="component" value="Unassembled WGS sequence"/>
</dbReference>
<protein>
    <submittedName>
        <fullName evidence="1">Uncharacterized protein</fullName>
    </submittedName>
</protein>
<evidence type="ECO:0000313" key="1">
    <source>
        <dbReference type="EMBL" id="KRX48442.1"/>
    </source>
</evidence>
<keyword evidence="2" id="KW-1185">Reference proteome</keyword>
<gene>
    <name evidence="1" type="ORF">T05_11024</name>
</gene>
<sequence>MTDLAIKIVNVTIGCKSVFYELGVVDCAGGLLGISAIRTLDLYNKWPSRRRFWKKTVLEELATVYKSGWIITVNDEGQWQLNFRGQLCSGNRAKYLNKRLLTSIT</sequence>
<organism evidence="1 2">
    <name type="scientific">Trichinella murrelli</name>
    <dbReference type="NCBI Taxonomy" id="144512"/>
    <lineage>
        <taxon>Eukaryota</taxon>
        <taxon>Metazoa</taxon>
        <taxon>Ecdysozoa</taxon>
        <taxon>Nematoda</taxon>
        <taxon>Enoplea</taxon>
        <taxon>Dorylaimia</taxon>
        <taxon>Trichinellida</taxon>
        <taxon>Trichinellidae</taxon>
        <taxon>Trichinella</taxon>
    </lineage>
</organism>
<evidence type="ECO:0000313" key="2">
    <source>
        <dbReference type="Proteomes" id="UP000055048"/>
    </source>
</evidence>
<proteinExistence type="predicted"/>
<reference evidence="1 2" key="1">
    <citation type="submission" date="2015-01" db="EMBL/GenBank/DDBJ databases">
        <title>Evolution of Trichinella species and genotypes.</title>
        <authorList>
            <person name="Korhonen P.K."/>
            <person name="Edoardo P."/>
            <person name="Giuseppe L.R."/>
            <person name="Gasser R.B."/>
        </authorList>
    </citation>
    <scope>NUCLEOTIDE SEQUENCE [LARGE SCALE GENOMIC DNA]</scope>
    <source>
        <strain evidence="1">ISS417</strain>
    </source>
</reference>
<name>A0A0V0UB39_9BILA</name>